<feature type="region of interest" description="Disordered" evidence="1">
    <location>
        <begin position="147"/>
        <end position="217"/>
    </location>
</feature>
<feature type="compositionally biased region" description="Polar residues" evidence="1">
    <location>
        <begin position="202"/>
        <end position="216"/>
    </location>
</feature>
<dbReference type="OrthoDB" id="2013972at2759"/>
<sequence>MADGGHGGRRPKEKEEELQEMEEGAAAASSSCCGWDGISARYFCTAGHGMEPILMREVRARLGATEVDCVSGKVFFTTSAELIRLKKLKSAERLFLLLNRSPALSITRNKGKAIYDVNRLVSENPSGWLDTVNVWWSLQDQEVKPEHRCQKCPTSRKRKSENEKNINPKKQKGEPIKTVPAENQIESRQTCDTSSEAHKENVMSQDTSFLETTPELTQEKSTEKRNCFTFRAINVYNICVGFFSFQDLGRIIGIALMRNFGWKADLRNPDIEIFVHLNDLYSVIGIPVFRLPLSSRAYIKTAGLRATVAWAMASLAEIKAGAFVLDPTCGLGTILLEAAIEWPNVHYLGVDISDSQLQGAYANIKAASLTDKIALLKASATALPLASESIDTALADIPFGKKFKVAKDKKLIPDILQELQRVLSPGGTAVLLFSQELYKALSKGMASNPEPENHIAVEPAHGSTKSTIASVRTDSEERSLEPCTVSSSAQERQKKQAASERTALGSLVLVEAIKVGLGRTDAFICKYKKITASPTRR</sequence>
<dbReference type="InterPro" id="IPR029063">
    <property type="entry name" value="SAM-dependent_MTases_sf"/>
</dbReference>
<evidence type="ECO:0000259" key="2">
    <source>
        <dbReference type="Pfam" id="PF01170"/>
    </source>
</evidence>
<dbReference type="PANTHER" id="PTHR14911">
    <property type="entry name" value="THUMP DOMAIN-CONTAINING"/>
    <property type="match status" value="1"/>
</dbReference>
<feature type="compositionally biased region" description="Basic and acidic residues" evidence="1">
    <location>
        <begin position="160"/>
        <end position="175"/>
    </location>
</feature>
<feature type="compositionally biased region" description="Polar residues" evidence="1">
    <location>
        <begin position="184"/>
        <end position="194"/>
    </location>
</feature>
<reference evidence="3" key="1">
    <citation type="journal article" date="2023" name="DNA Res.">
        <title>Chromosome-level genome assembly of Phrynocephalus forsythii using third-generation DNA sequencing and Hi-C analysis.</title>
        <authorList>
            <person name="Qi Y."/>
            <person name="Zhao W."/>
            <person name="Zhao Y."/>
            <person name="Niu C."/>
            <person name="Cao S."/>
            <person name="Zhang Y."/>
        </authorList>
    </citation>
    <scope>NUCLEOTIDE SEQUENCE</scope>
    <source>
        <tissue evidence="3">Muscle</tissue>
    </source>
</reference>
<dbReference type="GO" id="GO:0043527">
    <property type="term" value="C:tRNA methyltransferase complex"/>
    <property type="evidence" value="ECO:0007669"/>
    <property type="project" value="UniProtKB-ARBA"/>
</dbReference>
<dbReference type="SUPFAM" id="SSF53335">
    <property type="entry name" value="S-adenosyl-L-methionine-dependent methyltransferases"/>
    <property type="match status" value="1"/>
</dbReference>
<evidence type="ECO:0000313" key="3">
    <source>
        <dbReference type="EMBL" id="KAJ7341228.1"/>
    </source>
</evidence>
<dbReference type="Gene3D" id="3.30.2130.30">
    <property type="match status" value="1"/>
</dbReference>
<proteinExistence type="predicted"/>
<evidence type="ECO:0000313" key="4">
    <source>
        <dbReference type="Proteomes" id="UP001142489"/>
    </source>
</evidence>
<dbReference type="InterPro" id="IPR000241">
    <property type="entry name" value="RlmKL-like_Mtase"/>
</dbReference>
<keyword evidence="4" id="KW-1185">Reference proteome</keyword>
<feature type="region of interest" description="Disordered" evidence="1">
    <location>
        <begin position="444"/>
        <end position="497"/>
    </location>
</feature>
<evidence type="ECO:0000256" key="1">
    <source>
        <dbReference type="SAM" id="MobiDB-lite"/>
    </source>
</evidence>
<name>A0A9Q0Y611_9SAUR</name>
<dbReference type="GO" id="GO:0016423">
    <property type="term" value="F:tRNA (guanine) methyltransferase activity"/>
    <property type="evidence" value="ECO:0007669"/>
    <property type="project" value="TreeGrafter"/>
</dbReference>
<dbReference type="GO" id="GO:0030488">
    <property type="term" value="P:tRNA methylation"/>
    <property type="evidence" value="ECO:0007669"/>
    <property type="project" value="TreeGrafter"/>
</dbReference>
<dbReference type="CDD" id="cd02440">
    <property type="entry name" value="AdoMet_MTases"/>
    <property type="match status" value="1"/>
</dbReference>
<feature type="region of interest" description="Disordered" evidence="1">
    <location>
        <begin position="1"/>
        <end position="21"/>
    </location>
</feature>
<gene>
    <name evidence="3" type="ORF">JRQ81_005093</name>
</gene>
<dbReference type="EMBL" id="JAPFRF010000002">
    <property type="protein sequence ID" value="KAJ7341228.1"/>
    <property type="molecule type" value="Genomic_DNA"/>
</dbReference>
<dbReference type="Gene3D" id="3.40.50.150">
    <property type="entry name" value="Vaccinia Virus protein VP39"/>
    <property type="match status" value="1"/>
</dbReference>
<dbReference type="Proteomes" id="UP001142489">
    <property type="component" value="Unassembled WGS sequence"/>
</dbReference>
<protein>
    <recommendedName>
        <fullName evidence="2">Ribosomal RNA large subunit methyltransferase K/L-like methyltransferase domain-containing protein</fullName>
    </recommendedName>
</protein>
<feature type="domain" description="Ribosomal RNA large subunit methyltransferase K/L-like methyltransferase" evidence="2">
    <location>
        <begin position="296"/>
        <end position="436"/>
    </location>
</feature>
<dbReference type="PANTHER" id="PTHR14911:SF1">
    <property type="entry name" value="THUMP DOMAIN-CONTAINING PROTEIN 2"/>
    <property type="match status" value="1"/>
</dbReference>
<feature type="compositionally biased region" description="Polar residues" evidence="1">
    <location>
        <begin position="463"/>
        <end position="472"/>
    </location>
</feature>
<accession>A0A9Q0Y611</accession>
<dbReference type="FunFam" id="3.40.50.150:FF:000073">
    <property type="entry name" value="THUMP domain containing 3"/>
    <property type="match status" value="1"/>
</dbReference>
<organism evidence="3 4">
    <name type="scientific">Phrynocephalus forsythii</name>
    <dbReference type="NCBI Taxonomy" id="171643"/>
    <lineage>
        <taxon>Eukaryota</taxon>
        <taxon>Metazoa</taxon>
        <taxon>Chordata</taxon>
        <taxon>Craniata</taxon>
        <taxon>Vertebrata</taxon>
        <taxon>Euteleostomi</taxon>
        <taxon>Lepidosauria</taxon>
        <taxon>Squamata</taxon>
        <taxon>Bifurcata</taxon>
        <taxon>Unidentata</taxon>
        <taxon>Episquamata</taxon>
        <taxon>Toxicofera</taxon>
        <taxon>Iguania</taxon>
        <taxon>Acrodonta</taxon>
        <taxon>Agamidae</taxon>
        <taxon>Agaminae</taxon>
        <taxon>Phrynocephalus</taxon>
    </lineage>
</organism>
<dbReference type="AlphaFoldDB" id="A0A9Q0Y611"/>
<dbReference type="SUPFAM" id="SSF143437">
    <property type="entry name" value="THUMP domain-like"/>
    <property type="match status" value="1"/>
</dbReference>
<dbReference type="CDD" id="cd11715">
    <property type="entry name" value="THUMP_AdoMetMT"/>
    <property type="match status" value="1"/>
</dbReference>
<comment type="caution">
    <text evidence="3">The sequence shown here is derived from an EMBL/GenBank/DDBJ whole genome shotgun (WGS) entry which is preliminary data.</text>
</comment>
<dbReference type="Pfam" id="PF01170">
    <property type="entry name" value="UPF0020"/>
    <property type="match status" value="1"/>
</dbReference>